<sequence length="196" mass="21323">MVFSDLFINSGWGLISPILAIYIIGNIKNGDAEVVGIAVGIYWLVKSILQIPIANHLDVNHGEKDDYYALIGGTLLTSFVPLGFIFATLPWHIYLLQATHALGMAFALPSWWAIFTRHIEKKREAFCWSLDSSALGLGVGVCGIIGGIVAKAFGFIPLFIAVSVLGIIASIVLLFITKDILLKVPRQGVFSVTKHE</sequence>
<feature type="transmembrane region" description="Helical" evidence="1">
    <location>
        <begin position="126"/>
        <end position="149"/>
    </location>
</feature>
<feature type="transmembrane region" description="Helical" evidence="1">
    <location>
        <begin position="37"/>
        <end position="55"/>
    </location>
</feature>
<name>A0A1G2DXA8_9BACT</name>
<dbReference type="Proteomes" id="UP000178893">
    <property type="component" value="Unassembled WGS sequence"/>
</dbReference>
<reference evidence="2 3" key="1">
    <citation type="journal article" date="2016" name="Nat. Commun.">
        <title>Thousands of microbial genomes shed light on interconnected biogeochemical processes in an aquifer system.</title>
        <authorList>
            <person name="Anantharaman K."/>
            <person name="Brown C.T."/>
            <person name="Hug L.A."/>
            <person name="Sharon I."/>
            <person name="Castelle C.J."/>
            <person name="Probst A.J."/>
            <person name="Thomas B.C."/>
            <person name="Singh A."/>
            <person name="Wilkins M.J."/>
            <person name="Karaoz U."/>
            <person name="Brodie E.L."/>
            <person name="Williams K.H."/>
            <person name="Hubbard S.S."/>
            <person name="Banfield J.F."/>
        </authorList>
    </citation>
    <scope>NUCLEOTIDE SEQUENCE [LARGE SCALE GENOMIC DNA]</scope>
</reference>
<feature type="transmembrane region" description="Helical" evidence="1">
    <location>
        <begin position="155"/>
        <end position="176"/>
    </location>
</feature>
<dbReference type="SUPFAM" id="SSF103473">
    <property type="entry name" value="MFS general substrate transporter"/>
    <property type="match status" value="1"/>
</dbReference>
<dbReference type="InterPro" id="IPR036259">
    <property type="entry name" value="MFS_trans_sf"/>
</dbReference>
<feature type="transmembrane region" description="Helical" evidence="1">
    <location>
        <begin position="93"/>
        <end position="114"/>
    </location>
</feature>
<comment type="caution">
    <text evidence="2">The sequence shown here is derived from an EMBL/GenBank/DDBJ whole genome shotgun (WGS) entry which is preliminary data.</text>
</comment>
<feature type="transmembrane region" description="Helical" evidence="1">
    <location>
        <begin position="7"/>
        <end position="25"/>
    </location>
</feature>
<feature type="transmembrane region" description="Helical" evidence="1">
    <location>
        <begin position="67"/>
        <end position="87"/>
    </location>
</feature>
<dbReference type="AlphaFoldDB" id="A0A1G2DXA8"/>
<dbReference type="GO" id="GO:0022857">
    <property type="term" value="F:transmembrane transporter activity"/>
    <property type="evidence" value="ECO:0007669"/>
    <property type="project" value="InterPro"/>
</dbReference>
<dbReference type="EMBL" id="MHLW01000014">
    <property type="protein sequence ID" value="OGZ18143.1"/>
    <property type="molecule type" value="Genomic_DNA"/>
</dbReference>
<dbReference type="InterPro" id="IPR011701">
    <property type="entry name" value="MFS"/>
</dbReference>
<proteinExistence type="predicted"/>
<dbReference type="Pfam" id="PF07690">
    <property type="entry name" value="MFS_1"/>
    <property type="match status" value="1"/>
</dbReference>
<keyword evidence="1" id="KW-0472">Membrane</keyword>
<organism evidence="2 3">
    <name type="scientific">Candidatus Nealsonbacteria bacterium RBG_13_37_56</name>
    <dbReference type="NCBI Taxonomy" id="1801661"/>
    <lineage>
        <taxon>Bacteria</taxon>
        <taxon>Candidatus Nealsoniibacteriota</taxon>
    </lineage>
</organism>
<gene>
    <name evidence="2" type="ORF">A2V72_01845</name>
</gene>
<keyword evidence="1" id="KW-0812">Transmembrane</keyword>
<keyword evidence="1" id="KW-1133">Transmembrane helix</keyword>
<evidence type="ECO:0000313" key="3">
    <source>
        <dbReference type="Proteomes" id="UP000178893"/>
    </source>
</evidence>
<evidence type="ECO:0000313" key="2">
    <source>
        <dbReference type="EMBL" id="OGZ18143.1"/>
    </source>
</evidence>
<protein>
    <recommendedName>
        <fullName evidence="4">Major facilitator superfamily (MFS) profile domain-containing protein</fullName>
    </recommendedName>
</protein>
<evidence type="ECO:0000256" key="1">
    <source>
        <dbReference type="SAM" id="Phobius"/>
    </source>
</evidence>
<dbReference type="Gene3D" id="1.20.1250.20">
    <property type="entry name" value="MFS general substrate transporter like domains"/>
    <property type="match status" value="1"/>
</dbReference>
<accession>A0A1G2DXA8</accession>
<evidence type="ECO:0008006" key="4">
    <source>
        <dbReference type="Google" id="ProtNLM"/>
    </source>
</evidence>